<sequence>MAASPPTRKPRPAEKTPVGWRDRSRSSAPTPRGRPKHALAAAAAARSDAANDMMMPCDEAAATPAAGEAMQIDVPSVESSREGQSQASSPAGKVASSASNQVTAAASAESRLISLVLAVCKEEDTVEKVIEQMDISKMDEDTIAKCVCKALDQLPLSDTWEEVRSNMMKNVDSLESGDRVIPNAERLLFDLFLAIKESDGRRLAGLLDCFCTKSFF</sequence>
<evidence type="ECO:0000256" key="1">
    <source>
        <dbReference type="SAM" id="MobiDB-lite"/>
    </source>
</evidence>
<proteinExistence type="predicted"/>
<protein>
    <submittedName>
        <fullName evidence="2">Uncharacterized protein</fullName>
    </submittedName>
</protein>
<feature type="region of interest" description="Disordered" evidence="1">
    <location>
        <begin position="74"/>
        <end position="96"/>
    </location>
</feature>
<feature type="compositionally biased region" description="Low complexity" evidence="1">
    <location>
        <begin position="38"/>
        <end position="50"/>
    </location>
</feature>
<name>A0AAV5TUE3_9BILA</name>
<dbReference type="AlphaFoldDB" id="A0AAV5TUE3"/>
<keyword evidence="3" id="KW-1185">Reference proteome</keyword>
<comment type="caution">
    <text evidence="2">The sequence shown here is derived from an EMBL/GenBank/DDBJ whole genome shotgun (WGS) entry which is preliminary data.</text>
</comment>
<gene>
    <name evidence="2" type="ORF">PENTCL1PPCAC_20201</name>
</gene>
<dbReference type="EMBL" id="BTSX01000005">
    <property type="protein sequence ID" value="GMS98026.1"/>
    <property type="molecule type" value="Genomic_DNA"/>
</dbReference>
<dbReference type="Proteomes" id="UP001432027">
    <property type="component" value="Unassembled WGS sequence"/>
</dbReference>
<accession>A0AAV5TUE3</accession>
<reference evidence="2" key="1">
    <citation type="submission" date="2023-10" db="EMBL/GenBank/DDBJ databases">
        <title>Genome assembly of Pristionchus species.</title>
        <authorList>
            <person name="Yoshida K."/>
            <person name="Sommer R.J."/>
        </authorList>
    </citation>
    <scope>NUCLEOTIDE SEQUENCE</scope>
    <source>
        <strain evidence="2">RS0144</strain>
    </source>
</reference>
<evidence type="ECO:0000313" key="3">
    <source>
        <dbReference type="Proteomes" id="UP001432027"/>
    </source>
</evidence>
<feature type="region of interest" description="Disordered" evidence="1">
    <location>
        <begin position="1"/>
        <end position="57"/>
    </location>
</feature>
<evidence type="ECO:0000313" key="2">
    <source>
        <dbReference type="EMBL" id="GMS98026.1"/>
    </source>
</evidence>
<organism evidence="2 3">
    <name type="scientific">Pristionchus entomophagus</name>
    <dbReference type="NCBI Taxonomy" id="358040"/>
    <lineage>
        <taxon>Eukaryota</taxon>
        <taxon>Metazoa</taxon>
        <taxon>Ecdysozoa</taxon>
        <taxon>Nematoda</taxon>
        <taxon>Chromadorea</taxon>
        <taxon>Rhabditida</taxon>
        <taxon>Rhabditina</taxon>
        <taxon>Diplogasteromorpha</taxon>
        <taxon>Diplogasteroidea</taxon>
        <taxon>Neodiplogasteridae</taxon>
        <taxon>Pristionchus</taxon>
    </lineage>
</organism>